<dbReference type="NCBIfam" id="TIGR00163">
    <property type="entry name" value="PS_decarb"/>
    <property type="match status" value="1"/>
</dbReference>
<feature type="active site" description="Charge relay system; for autoendoproteolytic cleavage activity" evidence="12">
    <location>
        <position position="349"/>
    </location>
</feature>
<keyword evidence="12" id="KW-0496">Mitochondrion</keyword>
<feature type="modified residue" description="Pyruvic acid (Ser); by autocatalysis" evidence="12">
    <location>
        <position position="479"/>
    </location>
</feature>
<organism evidence="14 15">
    <name type="scientific">Smittium megazygosporum</name>
    <dbReference type="NCBI Taxonomy" id="133381"/>
    <lineage>
        <taxon>Eukaryota</taxon>
        <taxon>Fungi</taxon>
        <taxon>Fungi incertae sedis</taxon>
        <taxon>Zoopagomycota</taxon>
        <taxon>Kickxellomycotina</taxon>
        <taxon>Harpellomycetes</taxon>
        <taxon>Harpellales</taxon>
        <taxon>Legeriomycetaceae</taxon>
        <taxon>Smittium</taxon>
    </lineage>
</organism>
<dbReference type="PANTHER" id="PTHR10067:SF6">
    <property type="entry name" value="PHOSPHATIDYLSERINE DECARBOXYLASE PROENZYME, MITOCHONDRIAL"/>
    <property type="match status" value="1"/>
</dbReference>
<keyword evidence="5 12" id="KW-1133">Transmembrane helix</keyword>
<dbReference type="UniPathway" id="UPA00558">
    <property type="reaction ID" value="UER00616"/>
</dbReference>
<evidence type="ECO:0000256" key="2">
    <source>
        <dbReference type="ARBA" id="ARBA00022516"/>
    </source>
</evidence>
<keyword evidence="7 12" id="KW-0472">Membrane</keyword>
<feature type="active site" description="Schiff-base intermediate with substrate; via pyruvic acid; for decarboxylase activity" evidence="12">
    <location>
        <position position="479"/>
    </location>
</feature>
<evidence type="ECO:0000256" key="8">
    <source>
        <dbReference type="ARBA" id="ARBA00023209"/>
    </source>
</evidence>
<keyword evidence="10 12" id="KW-1208">Phospholipid metabolism</keyword>
<dbReference type="PANTHER" id="PTHR10067">
    <property type="entry name" value="PHOSPHATIDYLSERINE DECARBOXYLASE"/>
    <property type="match status" value="1"/>
</dbReference>
<evidence type="ECO:0000256" key="11">
    <source>
        <dbReference type="ARBA" id="ARBA00023317"/>
    </source>
</evidence>
<keyword evidence="9 12" id="KW-0456">Lyase</keyword>
<keyword evidence="4 12" id="KW-0210">Decarboxylase</keyword>
<feature type="compositionally biased region" description="Polar residues" evidence="13">
    <location>
        <begin position="299"/>
        <end position="313"/>
    </location>
</feature>
<evidence type="ECO:0000256" key="5">
    <source>
        <dbReference type="ARBA" id="ARBA00022989"/>
    </source>
</evidence>
<dbReference type="GO" id="GO:0004609">
    <property type="term" value="F:phosphatidylserine decarboxylase activity"/>
    <property type="evidence" value="ECO:0007669"/>
    <property type="project" value="UniProtKB-UniRule"/>
</dbReference>
<dbReference type="Proteomes" id="UP000245609">
    <property type="component" value="Unassembled WGS sequence"/>
</dbReference>
<comment type="caution">
    <text evidence="14">The sequence shown here is derived from an EMBL/GenBank/DDBJ whole genome shotgun (WGS) entry which is preliminary data.</text>
</comment>
<keyword evidence="2 12" id="KW-0444">Lipid biosynthesis</keyword>
<dbReference type="Pfam" id="PF02666">
    <property type="entry name" value="PS_Dcarbxylase"/>
    <property type="match status" value="2"/>
</dbReference>
<dbReference type="GO" id="GO:0016540">
    <property type="term" value="P:protein autoprocessing"/>
    <property type="evidence" value="ECO:0007669"/>
    <property type="project" value="UniProtKB-UniRule"/>
</dbReference>
<evidence type="ECO:0000256" key="1">
    <source>
        <dbReference type="ARBA" id="ARBA00005189"/>
    </source>
</evidence>
<dbReference type="InterPro" id="IPR003817">
    <property type="entry name" value="PS_Dcarbxylase"/>
</dbReference>
<comment type="cofactor">
    <cofactor evidence="12">
        <name>pyruvate</name>
        <dbReference type="ChEBI" id="CHEBI:15361"/>
    </cofactor>
    <text evidence="12">Binds 1 pyruvoyl group covalently per subunit.</text>
</comment>
<comment type="pathway">
    <text evidence="1">Lipid metabolism.</text>
</comment>
<dbReference type="GO" id="GO:0006646">
    <property type="term" value="P:phosphatidylethanolamine biosynthetic process"/>
    <property type="evidence" value="ECO:0007669"/>
    <property type="project" value="UniProtKB-UniRule"/>
</dbReference>
<dbReference type="OrthoDB" id="4330at2759"/>
<keyword evidence="8 12" id="KW-0594">Phospholipid biosynthesis</keyword>
<evidence type="ECO:0000256" key="6">
    <source>
        <dbReference type="ARBA" id="ARBA00023098"/>
    </source>
</evidence>
<evidence type="ECO:0000256" key="4">
    <source>
        <dbReference type="ARBA" id="ARBA00022793"/>
    </source>
</evidence>
<dbReference type="EMBL" id="MBFS01003679">
    <property type="protein sequence ID" value="PVU85323.1"/>
    <property type="molecule type" value="Genomic_DNA"/>
</dbReference>
<evidence type="ECO:0000256" key="10">
    <source>
        <dbReference type="ARBA" id="ARBA00023264"/>
    </source>
</evidence>
<dbReference type="EC" id="4.1.1.65" evidence="12"/>
<comment type="similarity">
    <text evidence="12">Belongs to the phosphatidylserine decarboxylase family. PSD-B subfamily. Eukaryotic type I sub-subfamily.</text>
</comment>
<dbReference type="HAMAP" id="MF_03208">
    <property type="entry name" value="PS_decarb_PSD_B_type1_euk"/>
    <property type="match status" value="1"/>
</dbReference>
<dbReference type="InterPro" id="IPR033177">
    <property type="entry name" value="PSD-B"/>
</dbReference>
<protein>
    <recommendedName>
        <fullName evidence="12">Phosphatidylserine decarboxylase proenzyme 1, mitochondrial</fullName>
        <ecNumber evidence="12">4.1.1.65</ecNumber>
    </recommendedName>
    <component>
        <recommendedName>
            <fullName evidence="12">Phosphatidylserine decarboxylase 1 beta chain</fullName>
        </recommendedName>
    </component>
    <component>
        <recommendedName>
            <fullName evidence="12">Phosphatidylserine decarboxylase 1 alpha chain</fullName>
        </recommendedName>
    </component>
</protein>
<comment type="catalytic activity">
    <reaction evidence="12">
        <text>a 1,2-diacyl-sn-glycero-3-phospho-L-serine + H(+) = a 1,2-diacyl-sn-glycero-3-phosphoethanolamine + CO2</text>
        <dbReference type="Rhea" id="RHEA:20828"/>
        <dbReference type="ChEBI" id="CHEBI:15378"/>
        <dbReference type="ChEBI" id="CHEBI:16526"/>
        <dbReference type="ChEBI" id="CHEBI:57262"/>
        <dbReference type="ChEBI" id="CHEBI:64612"/>
        <dbReference type="EC" id="4.1.1.65"/>
    </reaction>
</comment>
<evidence type="ECO:0000256" key="7">
    <source>
        <dbReference type="ARBA" id="ARBA00023136"/>
    </source>
</evidence>
<evidence type="ECO:0000256" key="13">
    <source>
        <dbReference type="SAM" id="MobiDB-lite"/>
    </source>
</evidence>
<dbReference type="GO" id="GO:0005743">
    <property type="term" value="C:mitochondrial inner membrane"/>
    <property type="evidence" value="ECO:0007669"/>
    <property type="project" value="UniProtKB-SubCell"/>
</dbReference>
<gene>
    <name evidence="12" type="primary">PSD1</name>
    <name evidence="14" type="ORF">BB560_007063</name>
</gene>
<keyword evidence="3 12" id="KW-0812">Transmembrane</keyword>
<feature type="active site" description="Charge relay system; for autoendoproteolytic cleavage activity" evidence="12">
    <location>
        <position position="479"/>
    </location>
</feature>
<keyword evidence="6 12" id="KW-0443">Lipid metabolism</keyword>
<evidence type="ECO:0000256" key="9">
    <source>
        <dbReference type="ARBA" id="ARBA00023239"/>
    </source>
</evidence>
<comment type="subcellular location">
    <molecule>Phosphatidylserine decarboxylase 1 beta chain</molecule>
    <subcellularLocation>
        <location evidence="12">Mitochondrion inner membrane</location>
        <topology evidence="12">Single-pass membrane protein</topology>
        <orientation evidence="12">Intermembrane side</orientation>
    </subcellularLocation>
</comment>
<name>A0A2T9XZ31_9FUNG</name>
<evidence type="ECO:0000313" key="14">
    <source>
        <dbReference type="EMBL" id="PVU85323.1"/>
    </source>
</evidence>
<proteinExistence type="inferred from homology"/>
<dbReference type="InterPro" id="IPR033661">
    <property type="entry name" value="PSD_type1_euk"/>
</dbReference>
<dbReference type="AlphaFoldDB" id="A0A2T9XZ31"/>
<sequence length="510" mass="57882">MLSRLRILGFQRPHSHFQVPQGHNLFLKSRLSTIPRYCKSGFSSFEYTRPYSCSLVFKSNRKGAQQFGLKRANYSSSTNSEKDPEKGWFWIPVKYGIASIALLQLYHVLRNEFSQEGELNHDEKAQNVIEGPWQIQLYVTLPLRAVSRLFGAFNELEIPNFLRKPLLSFYCFLFNCNKEDFLNPDLSSYTNLSEFFYRQIKLENRPISKSPIVSPSDGKILHFGVVQDNLIEQVKGIAYKMDDFLGTKDYKAHDKMVEISKSSHSELLTSRKKFAEINSIEYSIDKLIGSKADDDSANPLPQTSDSETSNTSSLPKSDIANVFEIKENPNNQLYYAVIYLAPGDYHRFHSPTDWTAQTRRHFSGELYSVSPYLAKKLPNLFVLNERVCLLGKWQHGFFGYVPVGATNVGSIQLAFESDLKTNIPFKKRGESVSSSPTSNIVSRRNGFEEVVYSNLPEYSNTGGVNLQKGEEMGGFKLGSTVVLIFEAPSSFEFKIQPDQKIKMGEAIGDI</sequence>
<feature type="chain" id="PRO_5023501936" description="Phosphatidylserine decarboxylase 1 beta chain" evidence="12">
    <location>
        <begin position="1"/>
        <end position="478"/>
    </location>
</feature>
<feature type="chain" id="PRO_5023501935" description="Phosphatidylserine decarboxylase 1 alpha chain" evidence="12">
    <location>
        <begin position="479"/>
        <end position="510"/>
    </location>
</feature>
<feature type="region of interest" description="Disordered" evidence="13">
    <location>
        <begin position="293"/>
        <end position="313"/>
    </location>
</feature>
<accession>A0A2T9XZ31</accession>
<feature type="topological domain" description="Mitochondrial matrix" evidence="12">
    <location>
        <begin position="1"/>
        <end position="94"/>
    </location>
</feature>
<evidence type="ECO:0000313" key="15">
    <source>
        <dbReference type="Proteomes" id="UP000245609"/>
    </source>
</evidence>
<feature type="site" description="Cleavage (non-hydrolytic); by autocatalysis" evidence="12">
    <location>
        <begin position="478"/>
        <end position="479"/>
    </location>
</feature>
<evidence type="ECO:0000256" key="3">
    <source>
        <dbReference type="ARBA" id="ARBA00022692"/>
    </source>
</evidence>
<comment type="function">
    <text evidence="12">Catalyzes the formation of phosphatidylethanolamine (PtdEtn) from phosphatidylserine (PtdSer). Plays a central role in phospholipid metabolism and in the interorganelle trafficking of phosphatidylserine.</text>
</comment>
<reference evidence="14 15" key="1">
    <citation type="journal article" date="2018" name="MBio">
        <title>Comparative Genomics Reveals the Core Gene Toolbox for the Fungus-Insect Symbiosis.</title>
        <authorList>
            <person name="Wang Y."/>
            <person name="Stata M."/>
            <person name="Wang W."/>
            <person name="Stajich J.E."/>
            <person name="White M.M."/>
            <person name="Moncalvo J.M."/>
        </authorList>
    </citation>
    <scope>NUCLEOTIDE SEQUENCE [LARGE SCALE GENOMIC DNA]</scope>
    <source>
        <strain evidence="14 15">SC-DP-2</strain>
    </source>
</reference>
<comment type="subcellular location">
    <molecule>Phosphatidylserine decarboxylase 1 alpha chain</molecule>
    <subcellularLocation>
        <location evidence="12">Mitochondrion inner membrane</location>
        <topology evidence="12">Peripheral membrane protein</topology>
        <orientation evidence="12">Intermembrane side</orientation>
    </subcellularLocation>
    <text evidence="12">Anchored to the mitochondrial inner membrane through its interaction with the integral membrane beta chain.</text>
</comment>
<feature type="topological domain" description="Mitochondrial intermembrane" evidence="12">
    <location>
        <begin position="114"/>
        <end position="510"/>
    </location>
</feature>
<keyword evidence="11 12" id="KW-0670">Pyruvate</keyword>
<feature type="active site" description="Charge relay system; for autoendoproteolytic cleavage activity" evidence="12">
    <location>
        <position position="217"/>
    </location>
</feature>
<evidence type="ECO:0000256" key="12">
    <source>
        <dbReference type="HAMAP-Rule" id="MF_03208"/>
    </source>
</evidence>
<comment type="subunit">
    <text evidence="12">Heterodimer of a large membrane-associated beta subunit and a small pyruvoyl-containing alpha subunit.</text>
</comment>
<dbReference type="STRING" id="133381.A0A2T9XZ31"/>
<keyword evidence="15" id="KW-1185">Reference proteome</keyword>
<keyword evidence="12" id="KW-0865">Zymogen</keyword>
<comment type="pathway">
    <text evidence="12">Phospholipid metabolism; phosphatidylethanolamine biosynthesis; phosphatidylethanolamine from CDP-diacylglycerol: step 2/2.</text>
</comment>
<keyword evidence="12" id="KW-0999">Mitochondrion inner membrane</keyword>
<comment type="PTM">
    <text evidence="12">Is synthesized initially as an inactive proenzyme. Formation of the active enzyme involves a self-maturation process in which the active site pyruvoyl group is generated from an internal serine residue via an autocatalytic post-translational modification. Two non-identical subunits are generated from the proenzyme in this reaction, and the pyruvate is formed at the N-terminus of the alpha chain, which is derived from the carboxyl end of the proenzyme. The autoendoproteolytic cleavage occurs by a canonical serine protease mechanism, in which the side chain hydroxyl group of the serine supplies its oxygen atom to form the C-terminus of the beta chain, while the remainder of the serine residue undergoes an oxidative deamination to produce ammonia and the pyruvoyl prosthetic group on the alpha chain. During this reaction, the Ser that is part of the protease active site of the proenzyme becomes the pyruvoyl prosthetic group, which constitutes an essential element of the active site of the mature decarboxylase.</text>
</comment>